<keyword evidence="5 6" id="KW-0472">Membrane</keyword>
<accession>A0A841U7Q0</accession>
<evidence type="ECO:0000313" key="9">
    <source>
        <dbReference type="Proteomes" id="UP000553776"/>
    </source>
</evidence>
<dbReference type="Pfam" id="PF09335">
    <property type="entry name" value="VTT_dom"/>
    <property type="match status" value="1"/>
</dbReference>
<evidence type="ECO:0000256" key="5">
    <source>
        <dbReference type="ARBA" id="ARBA00023136"/>
    </source>
</evidence>
<evidence type="ECO:0000259" key="7">
    <source>
        <dbReference type="Pfam" id="PF09335"/>
    </source>
</evidence>
<evidence type="ECO:0000256" key="1">
    <source>
        <dbReference type="ARBA" id="ARBA00004651"/>
    </source>
</evidence>
<feature type="transmembrane region" description="Helical" evidence="6">
    <location>
        <begin position="167"/>
        <end position="189"/>
    </location>
</feature>
<proteinExistence type="inferred from homology"/>
<sequence>MSIINDSIDWLLSVTQLDGFNILLITVPLAIIQGFLGLFPFSTLIMLHISALGLANGMIVSWLVSIVVSLVVYFCCRYWFADWFDRKLARYESRYSKWKKYFQLYGVWTIILMRTLPIMPNNVIAFLASVSSIRPAPYLISSIVGNLSHIWLFGIISSSILLPETDIRLLIGSYAVFFLILSLMFAFDLHRQGSRGRRA</sequence>
<reference evidence="8 9" key="1">
    <citation type="submission" date="2020-08" db="EMBL/GenBank/DDBJ databases">
        <title>Cohnella phylogeny.</title>
        <authorList>
            <person name="Dunlap C."/>
        </authorList>
    </citation>
    <scope>NUCLEOTIDE SEQUENCE [LARGE SCALE GENOMIC DNA]</scope>
    <source>
        <strain evidence="8 9">DSM 25239</strain>
    </source>
</reference>
<keyword evidence="3 6" id="KW-0812">Transmembrane</keyword>
<dbReference type="PANTHER" id="PTHR12677:SF59">
    <property type="entry name" value="GOLGI APPARATUS MEMBRANE PROTEIN TVP38-RELATED"/>
    <property type="match status" value="1"/>
</dbReference>
<dbReference type="InterPro" id="IPR032816">
    <property type="entry name" value="VTT_dom"/>
</dbReference>
<dbReference type="InterPro" id="IPR015414">
    <property type="entry name" value="TMEM64"/>
</dbReference>
<evidence type="ECO:0000256" key="3">
    <source>
        <dbReference type="ARBA" id="ARBA00022692"/>
    </source>
</evidence>
<dbReference type="RefSeq" id="WP_185139014.1">
    <property type="nucleotide sequence ID" value="NZ_BORM01000018.1"/>
</dbReference>
<dbReference type="EMBL" id="JACJVR010000110">
    <property type="protein sequence ID" value="MBB6695058.1"/>
    <property type="molecule type" value="Genomic_DNA"/>
</dbReference>
<keyword evidence="4 6" id="KW-1133">Transmembrane helix</keyword>
<dbReference type="GO" id="GO:0005886">
    <property type="term" value="C:plasma membrane"/>
    <property type="evidence" value="ECO:0007669"/>
    <property type="project" value="UniProtKB-SubCell"/>
</dbReference>
<evidence type="ECO:0000256" key="2">
    <source>
        <dbReference type="ARBA" id="ARBA00022475"/>
    </source>
</evidence>
<comment type="similarity">
    <text evidence="6">Belongs to the TVP38/TMEM64 family.</text>
</comment>
<evidence type="ECO:0000256" key="6">
    <source>
        <dbReference type="RuleBase" id="RU366058"/>
    </source>
</evidence>
<feature type="transmembrane region" description="Helical" evidence="6">
    <location>
        <begin position="138"/>
        <end position="161"/>
    </location>
</feature>
<feature type="transmembrane region" description="Helical" evidence="6">
    <location>
        <begin position="20"/>
        <end position="47"/>
    </location>
</feature>
<dbReference type="Proteomes" id="UP000553776">
    <property type="component" value="Unassembled WGS sequence"/>
</dbReference>
<keyword evidence="2 6" id="KW-1003">Cell membrane</keyword>
<name>A0A841U7Q0_9BACL</name>
<feature type="transmembrane region" description="Helical" evidence="6">
    <location>
        <begin position="59"/>
        <end position="80"/>
    </location>
</feature>
<keyword evidence="9" id="KW-1185">Reference proteome</keyword>
<protein>
    <recommendedName>
        <fullName evidence="6">TVP38/TMEM64 family membrane protein</fullName>
    </recommendedName>
</protein>
<comment type="caution">
    <text evidence="8">The sequence shown here is derived from an EMBL/GenBank/DDBJ whole genome shotgun (WGS) entry which is preliminary data.</text>
</comment>
<evidence type="ECO:0000313" key="8">
    <source>
        <dbReference type="EMBL" id="MBB6695058.1"/>
    </source>
</evidence>
<feature type="domain" description="VTT" evidence="7">
    <location>
        <begin position="39"/>
        <end position="152"/>
    </location>
</feature>
<feature type="transmembrane region" description="Helical" evidence="6">
    <location>
        <begin position="100"/>
        <end position="117"/>
    </location>
</feature>
<dbReference type="PANTHER" id="PTHR12677">
    <property type="entry name" value="GOLGI APPARATUS MEMBRANE PROTEIN TVP38-RELATED"/>
    <property type="match status" value="1"/>
</dbReference>
<evidence type="ECO:0000256" key="4">
    <source>
        <dbReference type="ARBA" id="ARBA00022989"/>
    </source>
</evidence>
<gene>
    <name evidence="8" type="ORF">H7B90_27050</name>
</gene>
<organism evidence="8 9">
    <name type="scientific">Cohnella xylanilytica</name>
    <dbReference type="NCBI Taxonomy" id="557555"/>
    <lineage>
        <taxon>Bacteria</taxon>
        <taxon>Bacillati</taxon>
        <taxon>Bacillota</taxon>
        <taxon>Bacilli</taxon>
        <taxon>Bacillales</taxon>
        <taxon>Paenibacillaceae</taxon>
        <taxon>Cohnella</taxon>
    </lineage>
</organism>
<dbReference type="AlphaFoldDB" id="A0A841U7Q0"/>
<comment type="subcellular location">
    <subcellularLocation>
        <location evidence="1 6">Cell membrane</location>
        <topology evidence="1 6">Multi-pass membrane protein</topology>
    </subcellularLocation>
</comment>